<dbReference type="RefSeq" id="WP_207600050.1">
    <property type="nucleotide sequence ID" value="NZ_JAFNJU010000008.1"/>
</dbReference>
<dbReference type="InterPro" id="IPR046257">
    <property type="entry name" value="DUF6290"/>
</dbReference>
<gene>
    <name evidence="1" type="ORF">J3A84_10820</name>
</gene>
<name>A0A939HBX4_9CLOT</name>
<sequence length="74" mass="8538">MSTVSVRMNKEEQSVFTEYAKLTGVPLSTLLKKALEEKIEHDFDLKSILEYEKSIADNTLKTYTHSEVNKMLEL</sequence>
<accession>A0A939HBX4</accession>
<organism evidence="1 2">
    <name type="scientific">Proteiniclasticum aestuarii</name>
    <dbReference type="NCBI Taxonomy" id="2817862"/>
    <lineage>
        <taxon>Bacteria</taxon>
        <taxon>Bacillati</taxon>
        <taxon>Bacillota</taxon>
        <taxon>Clostridia</taxon>
        <taxon>Eubacteriales</taxon>
        <taxon>Clostridiaceae</taxon>
        <taxon>Proteiniclasticum</taxon>
    </lineage>
</organism>
<dbReference type="AlphaFoldDB" id="A0A939HBX4"/>
<dbReference type="Pfam" id="PF19807">
    <property type="entry name" value="DUF6290"/>
    <property type="match status" value="1"/>
</dbReference>
<evidence type="ECO:0000313" key="2">
    <source>
        <dbReference type="Proteomes" id="UP000664218"/>
    </source>
</evidence>
<reference evidence="1" key="1">
    <citation type="submission" date="2021-03" db="EMBL/GenBank/DDBJ databases">
        <title>Proteiniclasticum marinus sp. nov., isolated from tidal flat sediment.</title>
        <authorList>
            <person name="Namirimu T."/>
            <person name="Yang J.-A."/>
            <person name="Yang S.-H."/>
            <person name="Kim Y.-J."/>
            <person name="Kwon K.K."/>
        </authorList>
    </citation>
    <scope>NUCLEOTIDE SEQUENCE</scope>
    <source>
        <strain evidence="1">SCR006</strain>
    </source>
</reference>
<protein>
    <submittedName>
        <fullName evidence="1">Antitoxin</fullName>
    </submittedName>
</protein>
<dbReference type="EMBL" id="JAFNJU010000008">
    <property type="protein sequence ID" value="MBO1265525.1"/>
    <property type="molecule type" value="Genomic_DNA"/>
</dbReference>
<dbReference type="Proteomes" id="UP000664218">
    <property type="component" value="Unassembled WGS sequence"/>
</dbReference>
<proteinExistence type="predicted"/>
<evidence type="ECO:0000313" key="1">
    <source>
        <dbReference type="EMBL" id="MBO1265525.1"/>
    </source>
</evidence>
<comment type="caution">
    <text evidence="1">The sequence shown here is derived from an EMBL/GenBank/DDBJ whole genome shotgun (WGS) entry which is preliminary data.</text>
</comment>
<keyword evidence="2" id="KW-1185">Reference proteome</keyword>
<dbReference type="NCBIfam" id="NF046040">
    <property type="entry name" value="RelB_antitoxin"/>
    <property type="match status" value="1"/>
</dbReference>